<dbReference type="AlphaFoldDB" id="A0A9P4W8G1"/>
<feature type="region of interest" description="Disordered" evidence="1">
    <location>
        <begin position="391"/>
        <end position="613"/>
    </location>
</feature>
<comment type="caution">
    <text evidence="3">The sequence shown here is derived from an EMBL/GenBank/DDBJ whole genome shotgun (WGS) entry which is preliminary data.</text>
</comment>
<feature type="compositionally biased region" description="Polar residues" evidence="1">
    <location>
        <begin position="1"/>
        <end position="15"/>
    </location>
</feature>
<feature type="compositionally biased region" description="Basic residues" evidence="1">
    <location>
        <begin position="715"/>
        <end position="727"/>
    </location>
</feature>
<feature type="region of interest" description="Disordered" evidence="1">
    <location>
        <begin position="1"/>
        <end position="169"/>
    </location>
</feature>
<keyword evidence="4" id="KW-1185">Reference proteome</keyword>
<keyword evidence="2" id="KW-0812">Transmembrane</keyword>
<feature type="compositionally biased region" description="Basic residues" evidence="1">
    <location>
        <begin position="578"/>
        <end position="588"/>
    </location>
</feature>
<organism evidence="3 4">
    <name type="scientific">Curvularia kusanoi</name>
    <name type="common">Cochliobolus kusanoi</name>
    <dbReference type="NCBI Taxonomy" id="90978"/>
    <lineage>
        <taxon>Eukaryota</taxon>
        <taxon>Fungi</taxon>
        <taxon>Dikarya</taxon>
        <taxon>Ascomycota</taxon>
        <taxon>Pezizomycotina</taxon>
        <taxon>Dothideomycetes</taxon>
        <taxon>Pleosporomycetidae</taxon>
        <taxon>Pleosporales</taxon>
        <taxon>Pleosporineae</taxon>
        <taxon>Pleosporaceae</taxon>
        <taxon>Curvularia</taxon>
    </lineage>
</organism>
<feature type="compositionally biased region" description="Acidic residues" evidence="1">
    <location>
        <begin position="321"/>
        <end position="340"/>
    </location>
</feature>
<feature type="compositionally biased region" description="Low complexity" evidence="1">
    <location>
        <begin position="421"/>
        <end position="435"/>
    </location>
</feature>
<evidence type="ECO:0000313" key="4">
    <source>
        <dbReference type="Proteomes" id="UP000801428"/>
    </source>
</evidence>
<evidence type="ECO:0000256" key="1">
    <source>
        <dbReference type="SAM" id="MobiDB-lite"/>
    </source>
</evidence>
<accession>A0A9P4W8G1</accession>
<proteinExistence type="predicted"/>
<gene>
    <name evidence="3" type="ORF">E8E13_007945</name>
</gene>
<keyword evidence="2" id="KW-0472">Membrane</keyword>
<feature type="region of interest" description="Disordered" evidence="1">
    <location>
        <begin position="269"/>
        <end position="379"/>
    </location>
</feature>
<feature type="compositionally biased region" description="Low complexity" evidence="1">
    <location>
        <begin position="732"/>
        <end position="748"/>
    </location>
</feature>
<name>A0A9P4W8G1_CURKU</name>
<sequence>MSLTNPFNILNSVVDNETDSTTTPASRPSSPSSSDPYSLPPRVMSWADEAEEEEDMKKVAAAAAAEANAGSSASEEDDRWETLGRARRGYSVDEEIDGDDEEDDSFPEDDPVEEYVAEEYYNSDDDMMDPVDDQGKEITEGYIDDVPLPTFSEGDATPADHHDASGMAQAELRAYPKSEPALATDSWETFTAKLQATPSLTAPLSPAELTAEPIKEVVATTERPETPDALKGMDFVARYWWSKPVTDTPVADSWNEYVARFPEHCKKIGLRPITPEDPQNPIPEEDEVGINESTCASTEEASSAPSEADAVDVSHKQAEDSTSEEPWMESIQEPDEDQESSEVLQTHILVTEPVELPPSPNASTEEVKPSGRASDSWDDFVAQTPVVWATEPSAVAADDTGVVESAPPSSPPGTLPHARNATASTPTTTPAPATPLKDINSTPSGTPEVMSSPLHEIVERLKKPSIFTLDGQRDKSPTPSPARLTGTKSVLPPLQEVNEEEHEVTGGAEEAEILPDTDAQHSRSSPKTFGRHASARRELAKASKEAIVQTTEPSQNTGVVAMATDVEDQQVVPTERSRKSKRKTKRAGKAAAVAKVSPNTDTQTTAKSTMHSEDLLEMSSDLAPEESMLADSDVTVVATPISEAEFPEQAESVRVQKNMYEVLDAASSLEESVDETDDVVVNNTGPDEDDNDFVDAQEIIDEPAVVSKEPDSKPKKNKKSRTKAQRRRAAEARAAQTRSSATQTSTAAMSRDQEMLRRRAKPNINVVGRDATFITVTPTISARDQATFEFGNAAHPVKKTIRARLEDMLVGSIRIGDYNVPWTLILLMVSLLYGGWLIAQVVS</sequence>
<dbReference type="Proteomes" id="UP000801428">
    <property type="component" value="Unassembled WGS sequence"/>
</dbReference>
<keyword evidence="2" id="KW-1133">Transmembrane helix</keyword>
<feature type="region of interest" description="Disordered" evidence="1">
    <location>
        <begin position="667"/>
        <end position="752"/>
    </location>
</feature>
<feature type="compositionally biased region" description="Low complexity" evidence="1">
    <location>
        <begin position="19"/>
        <end position="47"/>
    </location>
</feature>
<feature type="compositionally biased region" description="Basic and acidic residues" evidence="1">
    <location>
        <begin position="535"/>
        <end position="544"/>
    </location>
</feature>
<reference evidence="3" key="1">
    <citation type="submission" date="2019-04" db="EMBL/GenBank/DDBJ databases">
        <title>Sequencing of skin fungus with MAO and IRED activity.</title>
        <authorList>
            <person name="Marsaioli A.J."/>
            <person name="Bonatto J.M.C."/>
            <person name="Reis Junior O."/>
        </authorList>
    </citation>
    <scope>NUCLEOTIDE SEQUENCE</scope>
    <source>
        <strain evidence="3">30M1</strain>
    </source>
</reference>
<feature type="compositionally biased region" description="Polar residues" evidence="1">
    <location>
        <begin position="598"/>
        <end position="609"/>
    </location>
</feature>
<protein>
    <submittedName>
        <fullName evidence="3">Uncharacterized protein</fullName>
    </submittedName>
</protein>
<feature type="transmembrane region" description="Helical" evidence="2">
    <location>
        <begin position="820"/>
        <end position="839"/>
    </location>
</feature>
<feature type="compositionally biased region" description="Low complexity" evidence="1">
    <location>
        <begin position="59"/>
        <end position="73"/>
    </location>
</feature>
<feature type="compositionally biased region" description="Polar residues" evidence="1">
    <location>
        <begin position="548"/>
        <end position="558"/>
    </location>
</feature>
<feature type="compositionally biased region" description="Low complexity" evidence="1">
    <location>
        <begin position="292"/>
        <end position="308"/>
    </location>
</feature>
<evidence type="ECO:0000313" key="3">
    <source>
        <dbReference type="EMBL" id="KAF2998656.1"/>
    </source>
</evidence>
<evidence type="ECO:0000256" key="2">
    <source>
        <dbReference type="SAM" id="Phobius"/>
    </source>
</evidence>
<feature type="compositionally biased region" description="Acidic residues" evidence="1">
    <location>
        <begin position="686"/>
        <end position="701"/>
    </location>
</feature>
<feature type="compositionally biased region" description="Acidic residues" evidence="1">
    <location>
        <begin position="92"/>
        <end position="132"/>
    </location>
</feature>
<dbReference type="EMBL" id="SWKU01000019">
    <property type="protein sequence ID" value="KAF2998656.1"/>
    <property type="molecule type" value="Genomic_DNA"/>
</dbReference>